<dbReference type="Gene3D" id="3.40.390.80">
    <property type="entry name" value="Peptidase M60, enhancin-like domain 2"/>
    <property type="match status" value="1"/>
</dbReference>
<evidence type="ECO:0000259" key="1">
    <source>
        <dbReference type="PROSITE" id="PS51723"/>
    </source>
</evidence>
<dbReference type="OrthoDB" id="197688at2"/>
<name>A0A4U1CN15_9SPHI</name>
<dbReference type="PROSITE" id="PS50231">
    <property type="entry name" value="RICIN_B_LECTIN"/>
    <property type="match status" value="1"/>
</dbReference>
<dbReference type="PROSITE" id="PS51723">
    <property type="entry name" value="PEPTIDASE_M60"/>
    <property type="match status" value="1"/>
</dbReference>
<dbReference type="Gene3D" id="1.10.390.30">
    <property type="entry name" value="Peptidase M60, enhancin-like domain 3"/>
    <property type="match status" value="1"/>
</dbReference>
<dbReference type="Gene3D" id="2.60.120.1250">
    <property type="entry name" value="Peptidase M60, enhancin-like domain 1"/>
    <property type="match status" value="1"/>
</dbReference>
<dbReference type="InterPro" id="IPR042279">
    <property type="entry name" value="Pep_M60_3"/>
</dbReference>
<dbReference type="CDD" id="cd00161">
    <property type="entry name" value="beta-trefoil_Ricin-like"/>
    <property type="match status" value="1"/>
</dbReference>
<dbReference type="Pfam" id="PF13402">
    <property type="entry name" value="Peptidase_M60"/>
    <property type="match status" value="1"/>
</dbReference>
<organism evidence="2 3">
    <name type="scientific">Pedobacter frigoris</name>
    <dbReference type="NCBI Taxonomy" id="2571272"/>
    <lineage>
        <taxon>Bacteria</taxon>
        <taxon>Pseudomonadati</taxon>
        <taxon>Bacteroidota</taxon>
        <taxon>Sphingobacteriia</taxon>
        <taxon>Sphingobacteriales</taxon>
        <taxon>Sphingobacteriaceae</taxon>
        <taxon>Pedobacter</taxon>
    </lineage>
</organism>
<proteinExistence type="predicted"/>
<dbReference type="EMBL" id="SWBQ01000001">
    <property type="protein sequence ID" value="TKC08626.1"/>
    <property type="molecule type" value="Genomic_DNA"/>
</dbReference>
<comment type="caution">
    <text evidence="2">The sequence shown here is derived from an EMBL/GenBank/DDBJ whole genome shotgun (WGS) entry which is preliminary data.</text>
</comment>
<reference evidence="2 3" key="1">
    <citation type="submission" date="2019-04" db="EMBL/GenBank/DDBJ databases">
        <title>Pedobacter sp. RP-3-15 sp. nov., isolated from Arctic soil.</title>
        <authorList>
            <person name="Dahal R.H."/>
            <person name="Kim D.-U."/>
        </authorList>
    </citation>
    <scope>NUCLEOTIDE SEQUENCE [LARGE SCALE GENOMIC DNA]</scope>
    <source>
        <strain evidence="2 3">RP-3-15</strain>
    </source>
</reference>
<accession>A0A4U1CN15</accession>
<keyword evidence="3" id="KW-1185">Reference proteome</keyword>
<dbReference type="SMART" id="SM00458">
    <property type="entry name" value="RICIN"/>
    <property type="match status" value="1"/>
</dbReference>
<protein>
    <recommendedName>
        <fullName evidence="1">Peptidase M60 domain-containing protein</fullName>
    </recommendedName>
</protein>
<dbReference type="Pfam" id="PF17291">
    <property type="entry name" value="M60-like_N"/>
    <property type="match status" value="1"/>
</dbReference>
<dbReference type="Proteomes" id="UP000307244">
    <property type="component" value="Unassembled WGS sequence"/>
</dbReference>
<dbReference type="AlphaFoldDB" id="A0A4U1CN15"/>
<dbReference type="InterPro" id="IPR031161">
    <property type="entry name" value="Peptidase_M60_dom"/>
</dbReference>
<dbReference type="SUPFAM" id="SSF50370">
    <property type="entry name" value="Ricin B-like lectins"/>
    <property type="match status" value="1"/>
</dbReference>
<dbReference type="PROSITE" id="PS51257">
    <property type="entry name" value="PROKAR_LIPOPROTEIN"/>
    <property type="match status" value="1"/>
</dbReference>
<evidence type="ECO:0000313" key="3">
    <source>
        <dbReference type="Proteomes" id="UP000307244"/>
    </source>
</evidence>
<dbReference type="InterPro" id="IPR035423">
    <property type="entry name" value="M60-like_N"/>
</dbReference>
<evidence type="ECO:0000313" key="2">
    <source>
        <dbReference type="EMBL" id="TKC08626.1"/>
    </source>
</evidence>
<dbReference type="SMART" id="SM01276">
    <property type="entry name" value="M60-like"/>
    <property type="match status" value="1"/>
</dbReference>
<feature type="domain" description="Peptidase M60" evidence="1">
    <location>
        <begin position="80"/>
        <end position="392"/>
    </location>
</feature>
<dbReference type="RefSeq" id="WP_136834047.1">
    <property type="nucleotide sequence ID" value="NZ_SWBQ01000001.1"/>
</dbReference>
<sequence length="621" mass="68928">MKKTLTHIILTVLAIFVAFGCKRTQLDEKDASKSYKKDGIAVNSNPSLTSTIGTNIQEFNELKDAVQEGQRMRINYWRWTNFDPTGFYIPANTTLSINVQQLAGTTLPKLIIGTYYRYMTSQQGDLPHVDPPITQLVAGTNTISSGSYGGMIWIRFTTTGTPASKVKITFNSGHLRVPVFIKNVTTQTDWNTQLTTYTSPDVLLVGDRVYQVYSRTKAQGFQPQDNSGILTTLDRVWDLENQLSGLDGSASQHNVSVHNRILVTETDRPSGLAWAYYYGVYFTSPYVSSFATVKAGTIDGWAIWHEMGHEHQQDVWTWSTLGEVTNNIHALYVERTFGVSPSRLKRDNRWPTAMTYLASIDPTKDFNSTASTPINDPFIRLCMFQQLWLAFGDDFFVQVHKKARTDNPTVSTDAQKMRWFMLAACTITGKNLTNFFNKWALKPGASVYTEIAALGLPQPTVEPSTLNEDNAGLIENGANYKLISAVNNTSLIDVNSHTPVNGTLVSLWSNNSPSTLNQQWKLRNAGNGYFTLKSLTDTTKVLDVTGGVSTNGTQIQVYTSANVNAQKWALSYVGNGYYNLSPACAPNSNLDINGGFSTNGTKVQIWSKNTGNAQKFKLVKQ</sequence>
<dbReference type="InterPro" id="IPR000772">
    <property type="entry name" value="Ricin_B_lectin"/>
</dbReference>
<gene>
    <name evidence="2" type="ORF">FA047_00565</name>
</gene>
<dbReference type="InterPro" id="IPR035992">
    <property type="entry name" value="Ricin_B-like_lectins"/>
</dbReference>
<dbReference type="Pfam" id="PF14200">
    <property type="entry name" value="RicinB_lectin_2"/>
    <property type="match status" value="1"/>
</dbReference>
<dbReference type="Gene3D" id="2.80.10.50">
    <property type="match status" value="2"/>
</dbReference>